<evidence type="ECO:0000313" key="11">
    <source>
        <dbReference type="Proteomes" id="UP000072904"/>
    </source>
</evidence>
<evidence type="ECO:0000256" key="3">
    <source>
        <dbReference type="ARBA" id="ARBA00022989"/>
    </source>
</evidence>
<sequence length="941" mass="111601">MINITVCFLFIYHLMLLILGIVFFENYLFKDFDNSFSLVKIIFCFSFVLCLSLLSMIMFEILGFITTSLKLFIWYIDITFLVLFIYLIIPISLIYTYVTYEDEKVSNSLFKFKYFYSALKKMKNNKKINNNNEDKSDFMRRLVYVSDDIINKMKNYNNKIKSQNKKKIFKIIIGSIIILPLIWFTLYKISVVTFKSNSDVYDIYDIYNIDNILKEKLNIINKEFADEYDTNNEKNKNIFFIKIMKNLLIYISVTGMTIVSALSAFTSLYSPYTNISNFFFFVKIKKVKAIEKKIIFIKDELCSKKKLLLLYQYPNLLNDYIKNKKNNNSMSNFTLNTFYNTNTNKIYINGFNSYNNFGDHTYENSNISNTNNIISYNEKDNAFNNTSPDMSYFKNNNRIDNIDSNPHCSSCKNGSNPHYSSDKNGNDIEYISSKPFKKCNLYLGTHKSIYKDIHDTFIKKEKKLCNIFSENSMYNNANESEIIDNEDEEMEHKTNINFDNEMYINHEINFKSFDEGSLKMFDKNLSGSVSLYKRNVKSSNYIDENINYNNNKFNCLENNENYKHEEIDDEKEIIKYNSYCGDLSKDKNVEYNNVTNLDNDDDKKKKKKKKSLIYSMFSFKKVLTRNDDLLPYNNKDNEELHVNKHKEICANKHKEELYVNKKYISNLLFSSLEKPYRTLKSVKDFFTNNIIRNKNRQSFENINQRNKEVLKQDIKALEFMSKKLYFLLDEVIKEQIRINKSTTFSGILLYLLGIIMSILCLYKIIKTCYIIYMVEVHYKFIYTYSSGHALMLFYSKNMDFSFINDLKNVLNIVHININLDNYVVSITSLLLLCFIFTNLKTFMEKIIKLKYSTKSSLYSNLAILLMCELMGLYFSAYCIQLFDYLPVKEKIKMIYIFFNNNILNLFKLKYHFDFVYVVSLFISLLLIKIHHKNRSDSFSEL</sequence>
<dbReference type="Pfam" id="PF12430">
    <property type="entry name" value="ABA_GPCR"/>
    <property type="match status" value="1"/>
</dbReference>
<dbReference type="InterPro" id="IPR015672">
    <property type="entry name" value="GPHR/GTG"/>
</dbReference>
<dbReference type="EMBL" id="LM993664">
    <property type="protein sequence ID" value="VTZ78976.1"/>
    <property type="molecule type" value="Genomic_DNA"/>
</dbReference>
<dbReference type="Pfam" id="PF12537">
    <property type="entry name" value="GPHR_N"/>
    <property type="match status" value="1"/>
</dbReference>
<evidence type="ECO:0000259" key="7">
    <source>
        <dbReference type="Pfam" id="PF12537"/>
    </source>
</evidence>
<feature type="transmembrane region" description="Helical" evidence="5">
    <location>
        <begin position="71"/>
        <end position="98"/>
    </location>
</feature>
<dbReference type="VEuPathDB" id="PlasmoDB:PYYM_1024300"/>
<proteinExistence type="predicted"/>
<feature type="transmembrane region" description="Helical" evidence="5">
    <location>
        <begin position="910"/>
        <end position="927"/>
    </location>
</feature>
<reference evidence="10 11" key="1">
    <citation type="journal article" date="2014" name="BMC Biol.">
        <title>A comprehensive evaluation of rodent malaria parasite genomes and gene expression.</title>
        <authorList>
            <person name="Otto T.D."/>
            <person name="Bohme U."/>
            <person name="Jackson A.P."/>
            <person name="Hunt M."/>
            <person name="Franke-Fayard B."/>
            <person name="Hoeijmakers W.A."/>
            <person name="Religa A.A."/>
            <person name="Robertson L."/>
            <person name="Sanders M."/>
            <person name="Ogun S.A."/>
            <person name="Cunningham D."/>
            <person name="Erhart A."/>
            <person name="Billker O."/>
            <person name="Khan S.M."/>
            <person name="Stunnenberg H.G."/>
            <person name="Langhorne J."/>
            <person name="Holder A.A."/>
            <person name="Waters A.P."/>
            <person name="Newbold C.I."/>
            <person name="Pain A."/>
            <person name="Berriman M."/>
            <person name="Janse C.J."/>
        </authorList>
    </citation>
    <scope>NUCLEOTIDE SEQUENCE [LARGE SCALE GENOMIC DNA]</scope>
    <source>
        <strain evidence="9 10">17X</strain>
        <strain evidence="8 11">YM</strain>
    </source>
</reference>
<dbReference type="Proteomes" id="UP000072874">
    <property type="component" value="Chromosome 10"/>
</dbReference>
<evidence type="ECO:0000313" key="10">
    <source>
        <dbReference type="Proteomes" id="UP000072874"/>
    </source>
</evidence>
<feature type="transmembrane region" description="Helical" evidence="5">
    <location>
        <begin position="815"/>
        <end position="836"/>
    </location>
</feature>
<protein>
    <submittedName>
        <fullName evidence="9">Protein GPR89, putative</fullName>
    </submittedName>
</protein>
<organism evidence="8 11">
    <name type="scientific">Plasmodium yoelii</name>
    <dbReference type="NCBI Taxonomy" id="5861"/>
    <lineage>
        <taxon>Eukaryota</taxon>
        <taxon>Sar</taxon>
        <taxon>Alveolata</taxon>
        <taxon>Apicomplexa</taxon>
        <taxon>Aconoidasida</taxon>
        <taxon>Haemosporida</taxon>
        <taxon>Plasmodiidae</taxon>
        <taxon>Plasmodium</taxon>
        <taxon>Plasmodium (Vinckeia)</taxon>
    </lineage>
</organism>
<keyword evidence="2 5" id="KW-0812">Transmembrane</keyword>
<dbReference type="Proteomes" id="UP000072904">
    <property type="component" value="Chromosome 10"/>
</dbReference>
<evidence type="ECO:0000256" key="5">
    <source>
        <dbReference type="SAM" id="Phobius"/>
    </source>
</evidence>
<dbReference type="KEGG" id="pyo:PY17X_1024600"/>
<dbReference type="InterPro" id="IPR022535">
    <property type="entry name" value="Golgi_pH-regulator_cons_dom"/>
</dbReference>
<dbReference type="PANTHER" id="PTHR15948">
    <property type="entry name" value="G-PROTEIN COUPLED RECEPTOR 89-RELATED"/>
    <property type="match status" value="1"/>
</dbReference>
<reference evidence="8" key="2">
    <citation type="submission" date="2014-05" db="EMBL/GenBank/DDBJ databases">
        <authorList>
            <person name="Aslett A.Martin."/>
            <person name="De Silva Nishadi"/>
        </authorList>
    </citation>
    <scope>NUCLEOTIDE SEQUENCE</scope>
    <source>
        <strain evidence="8">YM</strain>
    </source>
</reference>
<dbReference type="InterPro" id="IPR025969">
    <property type="entry name" value="ABA_GPCR_dom"/>
</dbReference>
<dbReference type="VEuPathDB" id="PlasmoDB:Py17XNL_001002290"/>
<feature type="transmembrane region" description="Helical" evidence="5">
    <location>
        <begin position="776"/>
        <end position="795"/>
    </location>
</feature>
<dbReference type="OrthoDB" id="264392at2759"/>
<dbReference type="RefSeq" id="XP_728922.2">
    <property type="nucleotide sequence ID" value="XM_723829.2"/>
</dbReference>
<name>A0A077YHL6_PLAYE</name>
<dbReference type="VEuPathDB" id="PlasmoDB:PY01197"/>
<dbReference type="EMBL" id="LK934638">
    <property type="protein sequence ID" value="CDU85081.1"/>
    <property type="molecule type" value="Genomic_DNA"/>
</dbReference>
<feature type="transmembrane region" description="Helical" evidence="5">
    <location>
        <begin position="7"/>
        <end position="24"/>
    </location>
</feature>
<feature type="transmembrane region" description="Helical" evidence="5">
    <location>
        <begin position="744"/>
        <end position="764"/>
    </location>
</feature>
<dbReference type="GO" id="GO:0016020">
    <property type="term" value="C:membrane"/>
    <property type="evidence" value="ECO:0007669"/>
    <property type="project" value="UniProtKB-SubCell"/>
</dbReference>
<dbReference type="PANTHER" id="PTHR15948:SF0">
    <property type="entry name" value="GOLGI PH REGULATOR A-RELATED"/>
    <property type="match status" value="1"/>
</dbReference>
<feature type="domain" description="Golgi pH regulator conserved" evidence="7">
    <location>
        <begin position="242"/>
        <end position="306"/>
    </location>
</feature>
<evidence type="ECO:0000313" key="9">
    <source>
        <dbReference type="EMBL" id="VTZ78976.1"/>
    </source>
</evidence>
<evidence type="ECO:0000313" key="8">
    <source>
        <dbReference type="EMBL" id="CDU85081.1"/>
    </source>
</evidence>
<dbReference type="AlphaFoldDB" id="A0A077YHL6"/>
<feature type="transmembrane region" description="Helical" evidence="5">
    <location>
        <begin position="36"/>
        <end position="59"/>
    </location>
</feature>
<comment type="subcellular location">
    <subcellularLocation>
        <location evidence="1">Membrane</location>
        <topology evidence="1">Multi-pass membrane protein</topology>
    </subcellularLocation>
</comment>
<dbReference type="GeneID" id="3801471"/>
<dbReference type="VEuPathDB" id="PlasmoDB:PY17X_1024600"/>
<evidence type="ECO:0000256" key="1">
    <source>
        <dbReference type="ARBA" id="ARBA00004141"/>
    </source>
</evidence>
<feature type="transmembrane region" description="Helical" evidence="5">
    <location>
        <begin position="857"/>
        <end position="882"/>
    </location>
</feature>
<feature type="transmembrane region" description="Helical" evidence="5">
    <location>
        <begin position="168"/>
        <end position="187"/>
    </location>
</feature>
<keyword evidence="4 5" id="KW-0472">Membrane</keyword>
<evidence type="ECO:0000256" key="2">
    <source>
        <dbReference type="ARBA" id="ARBA00022692"/>
    </source>
</evidence>
<keyword evidence="3 5" id="KW-1133">Transmembrane helix</keyword>
<reference evidence="9" key="4">
    <citation type="submission" date="2019-05" db="EMBL/GenBank/DDBJ databases">
        <authorList>
            <consortium name="Pathogen Informatics"/>
        </authorList>
    </citation>
    <scope>NUCLEOTIDE SEQUENCE</scope>
    <source>
        <strain evidence="9">17X</strain>
    </source>
</reference>
<reference evidence="9" key="3">
    <citation type="submission" date="2014-05" db="EMBL/GenBank/DDBJ databases">
        <authorList>
            <person name="Aslett M.A."/>
            <person name="De Silva N."/>
        </authorList>
    </citation>
    <scope>NUCLEOTIDE SEQUENCE</scope>
    <source>
        <strain evidence="9">17X</strain>
    </source>
</reference>
<gene>
    <name evidence="9" type="ORF">PY17X_1024600</name>
    <name evidence="8" type="ORF">PYYM_1024300</name>
</gene>
<feature type="domain" description="Abscisic acid G-protein coupled receptor-like" evidence="6">
    <location>
        <begin position="740"/>
        <end position="932"/>
    </location>
</feature>
<evidence type="ECO:0000256" key="4">
    <source>
        <dbReference type="ARBA" id="ARBA00023136"/>
    </source>
</evidence>
<evidence type="ECO:0000259" key="6">
    <source>
        <dbReference type="Pfam" id="PF12430"/>
    </source>
</evidence>
<accession>A0A077YHL6</accession>
<feature type="transmembrane region" description="Helical" evidence="5">
    <location>
        <begin position="247"/>
        <end position="269"/>
    </location>
</feature>
<dbReference type="OMA" id="HIVHINI"/>